<proteinExistence type="predicted"/>
<accession>A0A839ECK1</accession>
<evidence type="ECO:0000313" key="2">
    <source>
        <dbReference type="Proteomes" id="UP000585905"/>
    </source>
</evidence>
<organism evidence="1 2">
    <name type="scientific">Microcella alkalica</name>
    <dbReference type="NCBI Taxonomy" id="355930"/>
    <lineage>
        <taxon>Bacteria</taxon>
        <taxon>Bacillati</taxon>
        <taxon>Actinomycetota</taxon>
        <taxon>Actinomycetes</taxon>
        <taxon>Micrococcales</taxon>
        <taxon>Microbacteriaceae</taxon>
        <taxon>Microcella</taxon>
    </lineage>
</organism>
<dbReference type="RefSeq" id="WP_182490246.1">
    <property type="nucleotide sequence ID" value="NZ_BAAAOV010000013.1"/>
</dbReference>
<gene>
    <name evidence="1" type="ORF">FHX53_000983</name>
</gene>
<sequence length="139" mass="14861">MGRIGLIFGGAALGALVGAGATIGLYDASVVATQREQLESLSILARGYSDTLDEVYEDAYRALDDCHVIIGDAVDAGAEMAAAYEDSRRAVDDFFTPGLFQAGDADFLYFSLSLADEQRYGADSLIEAIRFTDSDCFSF</sequence>
<name>A0A839ECK1_9MICO</name>
<reference evidence="1 2" key="1">
    <citation type="submission" date="2020-07" db="EMBL/GenBank/DDBJ databases">
        <title>Sequencing the genomes of 1000 actinobacteria strains.</title>
        <authorList>
            <person name="Klenk H.-P."/>
        </authorList>
    </citation>
    <scope>NUCLEOTIDE SEQUENCE [LARGE SCALE GENOMIC DNA]</scope>
    <source>
        <strain evidence="1 2">DSM 19663</strain>
    </source>
</reference>
<dbReference type="EMBL" id="JACGWX010000002">
    <property type="protein sequence ID" value="MBA8847398.1"/>
    <property type="molecule type" value="Genomic_DNA"/>
</dbReference>
<dbReference type="Proteomes" id="UP000585905">
    <property type="component" value="Unassembled WGS sequence"/>
</dbReference>
<dbReference type="AlphaFoldDB" id="A0A839ECK1"/>
<evidence type="ECO:0000313" key="1">
    <source>
        <dbReference type="EMBL" id="MBA8847398.1"/>
    </source>
</evidence>
<protein>
    <submittedName>
        <fullName evidence="1">Uncharacterized protein</fullName>
    </submittedName>
</protein>
<comment type="caution">
    <text evidence="1">The sequence shown here is derived from an EMBL/GenBank/DDBJ whole genome shotgun (WGS) entry which is preliminary data.</text>
</comment>
<keyword evidence="2" id="KW-1185">Reference proteome</keyword>